<organism evidence="4 5">
    <name type="scientific">Zoarces viviparus</name>
    <name type="common">Viviparous eelpout</name>
    <name type="synonym">Blennius viviparus</name>
    <dbReference type="NCBI Taxonomy" id="48416"/>
    <lineage>
        <taxon>Eukaryota</taxon>
        <taxon>Metazoa</taxon>
        <taxon>Chordata</taxon>
        <taxon>Craniata</taxon>
        <taxon>Vertebrata</taxon>
        <taxon>Euteleostomi</taxon>
        <taxon>Actinopterygii</taxon>
        <taxon>Neopterygii</taxon>
        <taxon>Teleostei</taxon>
        <taxon>Neoteleostei</taxon>
        <taxon>Acanthomorphata</taxon>
        <taxon>Eupercaria</taxon>
        <taxon>Perciformes</taxon>
        <taxon>Cottioidei</taxon>
        <taxon>Zoarcales</taxon>
        <taxon>Zoarcidae</taxon>
        <taxon>Zoarcinae</taxon>
        <taxon>Zoarces</taxon>
    </lineage>
</organism>
<dbReference type="InterPro" id="IPR016186">
    <property type="entry name" value="C-type_lectin-like/link_sf"/>
</dbReference>
<dbReference type="Pfam" id="PF00059">
    <property type="entry name" value="Lectin_C"/>
    <property type="match status" value="2"/>
</dbReference>
<dbReference type="SMART" id="SM00034">
    <property type="entry name" value="CLECT"/>
    <property type="match status" value="2"/>
</dbReference>
<evidence type="ECO:0000256" key="1">
    <source>
        <dbReference type="ARBA" id="ARBA00023157"/>
    </source>
</evidence>
<dbReference type="EMBL" id="JBCEZU010000013">
    <property type="protein sequence ID" value="KAK9539977.1"/>
    <property type="molecule type" value="Genomic_DNA"/>
</dbReference>
<evidence type="ECO:0000259" key="3">
    <source>
        <dbReference type="PROSITE" id="PS50041"/>
    </source>
</evidence>
<gene>
    <name evidence="4" type="ORF">VZT92_002455</name>
</gene>
<feature type="chain" id="PRO_5043351397" description="C-type lectin domain-containing protein" evidence="2">
    <location>
        <begin position="17"/>
        <end position="245"/>
    </location>
</feature>
<feature type="domain" description="C-type lectin" evidence="3">
    <location>
        <begin position="18"/>
        <end position="132"/>
    </location>
</feature>
<reference evidence="4 5" key="1">
    <citation type="journal article" date="2024" name="Genome Biol. Evol.">
        <title>Chromosome-level genome assembly of the viviparous eelpout Zoarces viviparus.</title>
        <authorList>
            <person name="Fuhrmann N."/>
            <person name="Brasseur M.V."/>
            <person name="Bakowski C.E."/>
            <person name="Podsiadlowski L."/>
            <person name="Prost S."/>
            <person name="Krehenwinkel H."/>
            <person name="Mayer C."/>
        </authorList>
    </citation>
    <scope>NUCLEOTIDE SEQUENCE [LARGE SCALE GENOMIC DNA]</scope>
    <source>
        <strain evidence="4">NO-MEL_2022_Ind0_liver</strain>
    </source>
</reference>
<evidence type="ECO:0000256" key="2">
    <source>
        <dbReference type="SAM" id="SignalP"/>
    </source>
</evidence>
<feature type="domain" description="C-type lectin" evidence="3">
    <location>
        <begin position="127"/>
        <end position="245"/>
    </location>
</feature>
<evidence type="ECO:0000313" key="4">
    <source>
        <dbReference type="EMBL" id="KAK9539977.1"/>
    </source>
</evidence>
<protein>
    <recommendedName>
        <fullName evidence="3">C-type lectin domain-containing protein</fullName>
    </recommendedName>
</protein>
<dbReference type="InterPro" id="IPR018378">
    <property type="entry name" value="C-type_lectin_CS"/>
</dbReference>
<name>A0AAW1FYJ7_ZOAVI</name>
<dbReference type="PROSITE" id="PS00615">
    <property type="entry name" value="C_TYPE_LECTIN_1"/>
    <property type="match status" value="1"/>
</dbReference>
<dbReference type="Proteomes" id="UP001488805">
    <property type="component" value="Unassembled WGS sequence"/>
</dbReference>
<dbReference type="CDD" id="cd00037">
    <property type="entry name" value="CLECT"/>
    <property type="match status" value="1"/>
</dbReference>
<dbReference type="InterPro" id="IPR001304">
    <property type="entry name" value="C-type_lectin-like"/>
</dbReference>
<dbReference type="SUPFAM" id="SSF56436">
    <property type="entry name" value="C-type lectin-like"/>
    <property type="match status" value="2"/>
</dbReference>
<keyword evidence="5" id="KW-1185">Reference proteome</keyword>
<dbReference type="PANTHER" id="PTHR45784:SF8">
    <property type="entry name" value="C-TYPE MANNOSE RECEPTOR 2-RELATED"/>
    <property type="match status" value="1"/>
</dbReference>
<dbReference type="InterPro" id="IPR016187">
    <property type="entry name" value="CTDL_fold"/>
</dbReference>
<comment type="caution">
    <text evidence="4">The sequence shown here is derived from an EMBL/GenBank/DDBJ whole genome shotgun (WGS) entry which is preliminary data.</text>
</comment>
<evidence type="ECO:0000313" key="5">
    <source>
        <dbReference type="Proteomes" id="UP001488805"/>
    </source>
</evidence>
<dbReference type="AlphaFoldDB" id="A0AAW1FYJ7"/>
<feature type="signal peptide" evidence="2">
    <location>
        <begin position="1"/>
        <end position="16"/>
    </location>
</feature>
<proteinExistence type="predicted"/>
<accession>A0AAW1FYJ7</accession>
<dbReference type="Gene3D" id="3.10.100.10">
    <property type="entry name" value="Mannose-Binding Protein A, subunit A"/>
    <property type="match status" value="2"/>
</dbReference>
<sequence length="245" mass="28984">MEIVVLKMLFIASVSAQYGKHKYVQRYFTWQDAQQFCINHYMDLSPISTPWVEEELKNATIGKISERFWIGLYRNETQWKWSGGGDASNIPWAEGEPHDYLSEWVASVCWQGCKWIGWHNVKPSRELPFFCFNLIVVEYEKTWEQAMSYCREEHTALTSLASEAEQLLALREIKPNRITKRVWIGLRYLADRWLWVNSDPLEYEAWPKGGVQDHQCPIRNRCGALTKEGLWENWDCQDKLNFICY</sequence>
<dbReference type="PROSITE" id="PS50041">
    <property type="entry name" value="C_TYPE_LECTIN_2"/>
    <property type="match status" value="2"/>
</dbReference>
<dbReference type="PANTHER" id="PTHR45784">
    <property type="entry name" value="C-TYPE LECTIN DOMAIN FAMILY 20 MEMBER A-RELATED"/>
    <property type="match status" value="1"/>
</dbReference>
<keyword evidence="1" id="KW-1015">Disulfide bond</keyword>
<keyword evidence="2" id="KW-0732">Signal</keyword>